<evidence type="ECO:0000313" key="4">
    <source>
        <dbReference type="Proteomes" id="UP000011083"/>
    </source>
</evidence>
<dbReference type="Proteomes" id="UP000011083">
    <property type="component" value="Unassembled WGS sequence"/>
</dbReference>
<dbReference type="AlphaFoldDB" id="L8GK30"/>
<accession>L8GK30</accession>
<dbReference type="KEGG" id="acan:ACA1_244900"/>
<keyword evidence="4" id="KW-1185">Reference proteome</keyword>
<feature type="domain" description="Reverse transcriptase" evidence="2">
    <location>
        <begin position="135"/>
        <end position="234"/>
    </location>
</feature>
<organism evidence="3 4">
    <name type="scientific">Acanthamoeba castellanii (strain ATCC 30010 / Neff)</name>
    <dbReference type="NCBI Taxonomy" id="1257118"/>
    <lineage>
        <taxon>Eukaryota</taxon>
        <taxon>Amoebozoa</taxon>
        <taxon>Discosea</taxon>
        <taxon>Longamoebia</taxon>
        <taxon>Centramoebida</taxon>
        <taxon>Acanthamoebidae</taxon>
        <taxon>Acanthamoeba</taxon>
    </lineage>
</organism>
<gene>
    <name evidence="3" type="ORF">ACA1_244900</name>
</gene>
<dbReference type="PANTHER" id="PTHR33050">
    <property type="entry name" value="REVERSE TRANSCRIPTASE DOMAIN-CONTAINING PROTEIN"/>
    <property type="match status" value="1"/>
</dbReference>
<dbReference type="InterPro" id="IPR000477">
    <property type="entry name" value="RT_dom"/>
</dbReference>
<evidence type="ECO:0000259" key="2">
    <source>
        <dbReference type="Pfam" id="PF00078"/>
    </source>
</evidence>
<dbReference type="OrthoDB" id="10068174at2759"/>
<dbReference type="InterPro" id="IPR052055">
    <property type="entry name" value="Hepadnavirus_pol/RT"/>
</dbReference>
<evidence type="ECO:0000313" key="3">
    <source>
        <dbReference type="EMBL" id="ELR13440.1"/>
    </source>
</evidence>
<sequence length="235" mass="26617">MQEAFKLFHTIIQASAHMAQRFLAASNNLEDIVSITLIGMREQLHMHNKAWMTKVLPTKALLAFRALEGSLILSHDKEQFFIALKFATLKQQATGTKKPNKWSNHLGSSNNNYNSNSLPSSKGKKPYFKPLNLSTSSPGAGSGATQDYDLSDQCDFLITLDFQDSFHHVEVHPRHQHLLAFHWRGTHYTFQACPFSLNTSPWIFTRALAVRGIQCMVYMDNMIIMAPDKARAIEH</sequence>
<proteinExistence type="predicted"/>
<dbReference type="PANTHER" id="PTHR33050:SF7">
    <property type="entry name" value="RIBONUCLEASE H"/>
    <property type="match status" value="1"/>
</dbReference>
<feature type="region of interest" description="Disordered" evidence="1">
    <location>
        <begin position="96"/>
        <end position="121"/>
    </location>
</feature>
<dbReference type="InterPro" id="IPR043128">
    <property type="entry name" value="Rev_trsase/Diguanyl_cyclase"/>
</dbReference>
<reference evidence="3 4" key="1">
    <citation type="journal article" date="2013" name="Genome Biol.">
        <title>Genome of Acanthamoeba castellanii highlights extensive lateral gene transfer and early evolution of tyrosine kinase signaling.</title>
        <authorList>
            <person name="Clarke M."/>
            <person name="Lohan A.J."/>
            <person name="Liu B."/>
            <person name="Lagkouvardos I."/>
            <person name="Roy S."/>
            <person name="Zafar N."/>
            <person name="Bertelli C."/>
            <person name="Schilde C."/>
            <person name="Kianianmomeni A."/>
            <person name="Burglin T.R."/>
            <person name="Frech C."/>
            <person name="Turcotte B."/>
            <person name="Kopec K.O."/>
            <person name="Synnott J.M."/>
            <person name="Choo C."/>
            <person name="Paponov I."/>
            <person name="Finkler A."/>
            <person name="Soon Heng Tan C."/>
            <person name="Hutchins A.P."/>
            <person name="Weinmeier T."/>
            <person name="Rattei T."/>
            <person name="Chu J.S."/>
            <person name="Gimenez G."/>
            <person name="Irimia M."/>
            <person name="Rigden D.J."/>
            <person name="Fitzpatrick D.A."/>
            <person name="Lorenzo-Morales J."/>
            <person name="Bateman A."/>
            <person name="Chiu C.H."/>
            <person name="Tang P."/>
            <person name="Hegemann P."/>
            <person name="Fromm H."/>
            <person name="Raoult D."/>
            <person name="Greub G."/>
            <person name="Miranda-Saavedra D."/>
            <person name="Chen N."/>
            <person name="Nash P."/>
            <person name="Ginger M.L."/>
            <person name="Horn M."/>
            <person name="Schaap P."/>
            <person name="Caler L."/>
            <person name="Loftus B."/>
        </authorList>
    </citation>
    <scope>NUCLEOTIDE SEQUENCE [LARGE SCALE GENOMIC DNA]</scope>
    <source>
        <strain evidence="3 4">Neff</strain>
    </source>
</reference>
<dbReference type="Gene3D" id="3.10.10.10">
    <property type="entry name" value="HIV Type 1 Reverse Transcriptase, subunit A, domain 1"/>
    <property type="match status" value="1"/>
</dbReference>
<dbReference type="VEuPathDB" id="AmoebaDB:ACA1_244900"/>
<dbReference type="Gene3D" id="3.30.70.270">
    <property type="match status" value="1"/>
</dbReference>
<name>L8GK30_ACACF</name>
<feature type="compositionally biased region" description="Low complexity" evidence="1">
    <location>
        <begin position="103"/>
        <end position="121"/>
    </location>
</feature>
<dbReference type="EMBL" id="KB008093">
    <property type="protein sequence ID" value="ELR13440.1"/>
    <property type="molecule type" value="Genomic_DNA"/>
</dbReference>
<dbReference type="SUPFAM" id="SSF56672">
    <property type="entry name" value="DNA/RNA polymerases"/>
    <property type="match status" value="1"/>
</dbReference>
<evidence type="ECO:0000256" key="1">
    <source>
        <dbReference type="SAM" id="MobiDB-lite"/>
    </source>
</evidence>
<protein>
    <recommendedName>
        <fullName evidence="2">Reverse transcriptase domain-containing protein</fullName>
    </recommendedName>
</protein>
<dbReference type="Pfam" id="PF00078">
    <property type="entry name" value="RVT_1"/>
    <property type="match status" value="1"/>
</dbReference>
<dbReference type="RefSeq" id="XP_004335453.1">
    <property type="nucleotide sequence ID" value="XM_004335405.1"/>
</dbReference>
<dbReference type="GeneID" id="14914092"/>
<dbReference type="InterPro" id="IPR043502">
    <property type="entry name" value="DNA/RNA_pol_sf"/>
</dbReference>